<evidence type="ECO:0000256" key="5">
    <source>
        <dbReference type="ARBA" id="ARBA00023274"/>
    </source>
</evidence>
<gene>
    <name evidence="6" type="primary">rpsG</name>
    <name evidence="8" type="ORF">EOT04_03280</name>
</gene>
<reference evidence="8" key="1">
    <citation type="submission" date="2019-01" db="EMBL/GenBank/DDBJ databases">
        <title>Genomic signatures and co-occurrence patterns of the ultra-small Saccharimodia (Patescibacteria phylum) suggest a symbiotic lifestyle.</title>
        <authorList>
            <person name="Lemos L."/>
            <person name="Medeiros J."/>
            <person name="Andreote F."/>
            <person name="Fernandes G."/>
            <person name="Varani A."/>
            <person name="Oliveira G."/>
            <person name="Pylro V."/>
        </authorList>
    </citation>
    <scope>NUCLEOTIDE SEQUENCE [LARGE SCALE GENOMIC DNA]</scope>
    <source>
        <strain evidence="8">AMD01</strain>
    </source>
</reference>
<dbReference type="EMBL" id="SCKW01000045">
    <property type="protein sequence ID" value="RWZ78021.1"/>
    <property type="molecule type" value="Genomic_DNA"/>
</dbReference>
<organism evidence="8 9">
    <name type="scientific">Candidatus Chaera renei</name>
    <dbReference type="NCBI Taxonomy" id="2506947"/>
    <lineage>
        <taxon>Bacteria</taxon>
        <taxon>Candidatus Saccharimonadota</taxon>
        <taxon>Candidatus Saccharimonadia</taxon>
        <taxon>Candidatus Saccharimonadales</taxon>
        <taxon>Candidatus Saccharimonadaceae</taxon>
        <taxon>Candidatus Chaera</taxon>
    </lineage>
</organism>
<evidence type="ECO:0000313" key="9">
    <source>
        <dbReference type="Proteomes" id="UP000289269"/>
    </source>
</evidence>
<dbReference type="CDD" id="cd14869">
    <property type="entry name" value="uS7_Bacteria"/>
    <property type="match status" value="1"/>
</dbReference>
<dbReference type="Pfam" id="PF00177">
    <property type="entry name" value="Ribosomal_S7"/>
    <property type="match status" value="1"/>
</dbReference>
<name>A0A4Q0AFS7_9BACT</name>
<dbReference type="GO" id="GO:0019843">
    <property type="term" value="F:rRNA binding"/>
    <property type="evidence" value="ECO:0007669"/>
    <property type="project" value="UniProtKB-UniRule"/>
</dbReference>
<evidence type="ECO:0000256" key="4">
    <source>
        <dbReference type="ARBA" id="ARBA00022980"/>
    </source>
</evidence>
<dbReference type="GO" id="GO:0003735">
    <property type="term" value="F:structural constituent of ribosome"/>
    <property type="evidence" value="ECO:0007669"/>
    <property type="project" value="InterPro"/>
</dbReference>
<comment type="similarity">
    <text evidence="1 6">Belongs to the universal ribosomal protein uS7 family.</text>
</comment>
<protein>
    <recommendedName>
        <fullName evidence="6">Small ribosomal subunit protein uS7</fullName>
    </recommendedName>
</protein>
<dbReference type="GO" id="GO:0006412">
    <property type="term" value="P:translation"/>
    <property type="evidence" value="ECO:0007669"/>
    <property type="project" value="UniProtKB-UniRule"/>
</dbReference>
<evidence type="ECO:0000256" key="1">
    <source>
        <dbReference type="ARBA" id="ARBA00007151"/>
    </source>
</evidence>
<evidence type="ECO:0000259" key="7">
    <source>
        <dbReference type="Pfam" id="PF00177"/>
    </source>
</evidence>
<evidence type="ECO:0000313" key="8">
    <source>
        <dbReference type="EMBL" id="RWZ78021.1"/>
    </source>
</evidence>
<keyword evidence="3 6" id="KW-0694">RNA-binding</keyword>
<keyword evidence="4 6" id="KW-0689">Ribosomal protein</keyword>
<dbReference type="AlphaFoldDB" id="A0A4Q0AFS7"/>
<keyword evidence="6" id="KW-0820">tRNA-binding</keyword>
<dbReference type="SUPFAM" id="SSF47973">
    <property type="entry name" value="Ribosomal protein S7"/>
    <property type="match status" value="1"/>
</dbReference>
<dbReference type="InterPro" id="IPR000235">
    <property type="entry name" value="Ribosomal_uS7"/>
</dbReference>
<evidence type="ECO:0000256" key="6">
    <source>
        <dbReference type="HAMAP-Rule" id="MF_00480"/>
    </source>
</evidence>
<dbReference type="HAMAP" id="MF_00480_B">
    <property type="entry name" value="Ribosomal_uS7_B"/>
    <property type="match status" value="1"/>
</dbReference>
<keyword evidence="2 6" id="KW-0699">rRNA-binding</keyword>
<dbReference type="Gene3D" id="1.10.455.10">
    <property type="entry name" value="Ribosomal protein S7 domain"/>
    <property type="match status" value="1"/>
</dbReference>
<dbReference type="PANTHER" id="PTHR11205">
    <property type="entry name" value="RIBOSOMAL PROTEIN S7"/>
    <property type="match status" value="1"/>
</dbReference>
<dbReference type="GO" id="GO:0000049">
    <property type="term" value="F:tRNA binding"/>
    <property type="evidence" value="ECO:0007669"/>
    <property type="project" value="UniProtKB-UniRule"/>
</dbReference>
<comment type="caution">
    <text evidence="8">The sequence shown here is derived from an EMBL/GenBank/DDBJ whole genome shotgun (WGS) entry which is preliminary data.</text>
</comment>
<comment type="function">
    <text evidence="6">One of the primary rRNA binding proteins, it binds directly to 16S rRNA where it nucleates assembly of the head domain of the 30S subunit. Is located at the subunit interface close to the decoding center, probably blocks exit of the E-site tRNA.</text>
</comment>
<dbReference type="Proteomes" id="UP000289269">
    <property type="component" value="Unassembled WGS sequence"/>
</dbReference>
<comment type="subunit">
    <text evidence="6">Part of the 30S ribosomal subunit. Contacts proteins S9 and S11.</text>
</comment>
<proteinExistence type="inferred from homology"/>
<keyword evidence="5 6" id="KW-0687">Ribonucleoprotein</keyword>
<keyword evidence="9" id="KW-1185">Reference proteome</keyword>
<dbReference type="InterPro" id="IPR023798">
    <property type="entry name" value="Ribosomal_uS7_dom"/>
</dbReference>
<sequence>MPRHKTKSLQRSIPADRRYGSVLVQRLINKSLTQGKKQLAERQVYLALDLAAQQVGSKEEPLAVFETAIKNLYPQFEVKSRRVGGANYQIPFAIQGGRQQHFAFTWLVAAARQRNGMPYARALAAEIVDAYNKTGTAFKKKEDTHKMAEANRAFAHFARS</sequence>
<dbReference type="NCBIfam" id="TIGR01029">
    <property type="entry name" value="rpsG_bact"/>
    <property type="match status" value="1"/>
</dbReference>
<dbReference type="InterPro" id="IPR005717">
    <property type="entry name" value="Ribosomal_uS7_bac/org-type"/>
</dbReference>
<dbReference type="InterPro" id="IPR036823">
    <property type="entry name" value="Ribosomal_uS7_dom_sf"/>
</dbReference>
<dbReference type="GO" id="GO:0015935">
    <property type="term" value="C:small ribosomal subunit"/>
    <property type="evidence" value="ECO:0007669"/>
    <property type="project" value="InterPro"/>
</dbReference>
<feature type="domain" description="Small ribosomal subunit protein uS7" evidence="7">
    <location>
        <begin position="5"/>
        <end position="152"/>
    </location>
</feature>
<evidence type="ECO:0000256" key="2">
    <source>
        <dbReference type="ARBA" id="ARBA00022730"/>
    </source>
</evidence>
<dbReference type="PIRSF" id="PIRSF002122">
    <property type="entry name" value="RPS7p_RPS7a_RPS5e_RPS7o"/>
    <property type="match status" value="1"/>
</dbReference>
<evidence type="ECO:0000256" key="3">
    <source>
        <dbReference type="ARBA" id="ARBA00022884"/>
    </source>
</evidence>
<accession>A0A4Q0AFS7</accession>